<comment type="caution">
    <text evidence="2">The sequence shown here is derived from an EMBL/GenBank/DDBJ whole genome shotgun (WGS) entry which is preliminary data.</text>
</comment>
<evidence type="ECO:0008006" key="4">
    <source>
        <dbReference type="Google" id="ProtNLM"/>
    </source>
</evidence>
<sequence length="289" mass="30734">MRIPKLSWQRLLALSATLACIALAVSPQPAAAADTWTAVGSDRARPLTESQGLTSIYTPAGSPNRYTGVGTIPLATSSRGWNHVGDPDASPEGYYIEPYQSDSGTAKMFRVQRPDGTWAEYTHQLANGEASNNSFDAIAPGGQWMVSGEWGTMTRLLVFPTPGQNPDTSPSQNLPLAATINLDHAVADIQGCDFSSATTLLCASDDAAGVLSGMTKPLVQIDLSGPLTGTDVTGHVTALRQLPLESWCTGNYEVEGIDYDTRTGILRTIVMSPSVCVALDSKTWRFVRG</sequence>
<dbReference type="EMBL" id="JAVREY010000076">
    <property type="protein sequence ID" value="MDT0468496.1"/>
    <property type="molecule type" value="Genomic_DNA"/>
</dbReference>
<protein>
    <recommendedName>
        <fullName evidence="4">Secreted protein</fullName>
    </recommendedName>
</protein>
<evidence type="ECO:0000313" key="2">
    <source>
        <dbReference type="EMBL" id="MDT0468496.1"/>
    </source>
</evidence>
<accession>A0ABU2U623</accession>
<name>A0ABU2U623_9ACTN</name>
<proteinExistence type="predicted"/>
<organism evidence="2 3">
    <name type="scientific">Streptomyces gibsoniae</name>
    <dbReference type="NCBI Taxonomy" id="3075529"/>
    <lineage>
        <taxon>Bacteria</taxon>
        <taxon>Bacillati</taxon>
        <taxon>Actinomycetota</taxon>
        <taxon>Actinomycetes</taxon>
        <taxon>Kitasatosporales</taxon>
        <taxon>Streptomycetaceae</taxon>
        <taxon>Streptomyces</taxon>
    </lineage>
</organism>
<keyword evidence="1" id="KW-0732">Signal</keyword>
<feature type="signal peptide" evidence="1">
    <location>
        <begin position="1"/>
        <end position="32"/>
    </location>
</feature>
<feature type="chain" id="PRO_5046078902" description="Secreted protein" evidence="1">
    <location>
        <begin position="33"/>
        <end position="289"/>
    </location>
</feature>
<dbReference type="RefSeq" id="WP_311699941.1">
    <property type="nucleotide sequence ID" value="NZ_JAVREY010000076.1"/>
</dbReference>
<dbReference type="Proteomes" id="UP001183809">
    <property type="component" value="Unassembled WGS sequence"/>
</dbReference>
<keyword evidence="3" id="KW-1185">Reference proteome</keyword>
<gene>
    <name evidence="2" type="ORF">RM764_36865</name>
</gene>
<evidence type="ECO:0000256" key="1">
    <source>
        <dbReference type="SAM" id="SignalP"/>
    </source>
</evidence>
<evidence type="ECO:0000313" key="3">
    <source>
        <dbReference type="Proteomes" id="UP001183809"/>
    </source>
</evidence>
<reference evidence="3" key="1">
    <citation type="submission" date="2023-07" db="EMBL/GenBank/DDBJ databases">
        <title>30 novel species of actinomycetes from the DSMZ collection.</title>
        <authorList>
            <person name="Nouioui I."/>
        </authorList>
    </citation>
    <scope>NUCLEOTIDE SEQUENCE [LARGE SCALE GENOMIC DNA]</scope>
    <source>
        <strain evidence="3">DSM 41699</strain>
    </source>
</reference>